<dbReference type="Proteomes" id="UP000002012">
    <property type="component" value="Chromosome"/>
</dbReference>
<dbReference type="RefSeq" id="WP_013011080.1">
    <property type="nucleotide sequence ID" value="NC_013943.1"/>
</dbReference>
<dbReference type="STRING" id="522772.Dacet_1806"/>
<evidence type="ECO:0000313" key="2">
    <source>
        <dbReference type="Proteomes" id="UP000002012"/>
    </source>
</evidence>
<accession>D4H0Q7</accession>
<evidence type="ECO:0000313" key="1">
    <source>
        <dbReference type="EMBL" id="ADD68570.1"/>
    </source>
</evidence>
<reference evidence="1 2" key="1">
    <citation type="journal article" date="2010" name="Stand. Genomic Sci.">
        <title>Complete genome sequence of Denitrovibrio acetiphilus type strain (N2460).</title>
        <authorList>
            <person name="Kiss H."/>
            <person name="Lang E."/>
            <person name="Lapidus A."/>
            <person name="Copeland A."/>
            <person name="Nolan M."/>
            <person name="Glavina Del Rio T."/>
            <person name="Chen F."/>
            <person name="Lucas S."/>
            <person name="Tice H."/>
            <person name="Cheng J.F."/>
            <person name="Han C."/>
            <person name="Goodwin L."/>
            <person name="Pitluck S."/>
            <person name="Liolios K."/>
            <person name="Pati A."/>
            <person name="Ivanova N."/>
            <person name="Mavromatis K."/>
            <person name="Chen A."/>
            <person name="Palaniappan K."/>
            <person name="Land M."/>
            <person name="Hauser L."/>
            <person name="Chang Y.J."/>
            <person name="Jeffries C.D."/>
            <person name="Detter J.C."/>
            <person name="Brettin T."/>
            <person name="Spring S."/>
            <person name="Rohde M."/>
            <person name="Goker M."/>
            <person name="Woyke T."/>
            <person name="Bristow J."/>
            <person name="Eisen J.A."/>
            <person name="Markowitz V."/>
            <person name="Hugenholtz P."/>
            <person name="Kyrpides N.C."/>
            <person name="Klenk H.P."/>
        </authorList>
    </citation>
    <scope>NUCLEOTIDE SEQUENCE [LARGE SCALE GENOMIC DNA]</scope>
    <source>
        <strain evidence="2">DSM 12809 / NBRC 114555 / N2460</strain>
    </source>
</reference>
<dbReference type="Pfam" id="PF05728">
    <property type="entry name" value="UPF0227"/>
    <property type="match status" value="1"/>
</dbReference>
<dbReference type="EMBL" id="CP001968">
    <property type="protein sequence ID" value="ADD68570.1"/>
    <property type="molecule type" value="Genomic_DNA"/>
</dbReference>
<proteinExistence type="predicted"/>
<dbReference type="OrthoDB" id="9814831at2"/>
<dbReference type="Gene3D" id="3.40.50.1820">
    <property type="entry name" value="alpha/beta hydrolase"/>
    <property type="match status" value="1"/>
</dbReference>
<dbReference type="InParanoid" id="D4H0Q7"/>
<gene>
    <name evidence="1" type="ordered locus">Dacet_1806</name>
</gene>
<dbReference type="AlphaFoldDB" id="D4H0Q7"/>
<dbReference type="eggNOG" id="ENOG50305CI">
    <property type="taxonomic scope" value="Bacteria"/>
</dbReference>
<dbReference type="InterPro" id="IPR008886">
    <property type="entry name" value="UPF0227/Esterase_YqiA"/>
</dbReference>
<name>D4H0Q7_DENA2</name>
<dbReference type="HOGENOM" id="CLU_1486754_0_0_0"/>
<sequence length="181" mass="20345">MKILYMPGLASITDKSYDISKSCKLVHLMELAECTVFDYKLYRPADIIQYISNFDLLFGSSFGGYFAFYLSLNTGKPSISVNPSLFLDERIEKLIKEHQKELSFIKPSEIRAIKSAPTGKPAPHVNVLMNIDDDIIDAGRVIDTSEKFKCNIYTYEKGGHQSSNFQGDMLPTIKMILNGLG</sequence>
<organism evidence="1 2">
    <name type="scientific">Denitrovibrio acetiphilus (strain DSM 12809 / NBRC 114555 / N2460)</name>
    <dbReference type="NCBI Taxonomy" id="522772"/>
    <lineage>
        <taxon>Bacteria</taxon>
        <taxon>Pseudomonadati</taxon>
        <taxon>Deferribacterota</taxon>
        <taxon>Deferribacteres</taxon>
        <taxon>Deferribacterales</taxon>
        <taxon>Geovibrionaceae</taxon>
        <taxon>Denitrovibrio</taxon>
    </lineage>
</organism>
<dbReference type="KEGG" id="dap:Dacet_1806"/>
<keyword evidence="2" id="KW-1185">Reference proteome</keyword>
<dbReference type="PaxDb" id="522772-Dacet_1806"/>
<protein>
    <recommendedName>
        <fullName evidence="3">Alpha/beta hydrolase</fullName>
    </recommendedName>
</protein>
<evidence type="ECO:0008006" key="3">
    <source>
        <dbReference type="Google" id="ProtNLM"/>
    </source>
</evidence>
<dbReference type="InterPro" id="IPR029058">
    <property type="entry name" value="AB_hydrolase_fold"/>
</dbReference>
<dbReference type="SUPFAM" id="SSF53474">
    <property type="entry name" value="alpha/beta-Hydrolases"/>
    <property type="match status" value="1"/>
</dbReference>